<keyword evidence="7" id="KW-0175">Coiled coil</keyword>
<dbReference type="SMART" id="SM00397">
    <property type="entry name" value="t_SNARE"/>
    <property type="match status" value="1"/>
</dbReference>
<dbReference type="GO" id="GO:0048278">
    <property type="term" value="P:vesicle docking"/>
    <property type="evidence" value="ECO:0007669"/>
    <property type="project" value="TreeGrafter"/>
</dbReference>
<evidence type="ECO:0000256" key="9">
    <source>
        <dbReference type="SAM" id="Phobius"/>
    </source>
</evidence>
<dbReference type="Gene3D" id="1.20.58.70">
    <property type="match status" value="1"/>
</dbReference>
<dbReference type="PANTHER" id="PTHR19957">
    <property type="entry name" value="SYNTAXIN"/>
    <property type="match status" value="1"/>
</dbReference>
<dbReference type="InterPro" id="IPR045242">
    <property type="entry name" value="Syntaxin"/>
</dbReference>
<dbReference type="EMBL" id="HACG01012208">
    <property type="protein sequence ID" value="CEK59073.1"/>
    <property type="molecule type" value="Transcribed_RNA"/>
</dbReference>
<evidence type="ECO:0000256" key="3">
    <source>
        <dbReference type="ARBA" id="ARBA00022692"/>
    </source>
</evidence>
<organism evidence="11">
    <name type="scientific">Arion vulgaris</name>
    <dbReference type="NCBI Taxonomy" id="1028688"/>
    <lineage>
        <taxon>Eukaryota</taxon>
        <taxon>Metazoa</taxon>
        <taxon>Spiralia</taxon>
        <taxon>Lophotrochozoa</taxon>
        <taxon>Mollusca</taxon>
        <taxon>Gastropoda</taxon>
        <taxon>Heterobranchia</taxon>
        <taxon>Euthyneura</taxon>
        <taxon>Panpulmonata</taxon>
        <taxon>Eupulmonata</taxon>
        <taxon>Stylommatophora</taxon>
        <taxon>Helicina</taxon>
        <taxon>Arionoidea</taxon>
        <taxon>Arionidae</taxon>
        <taxon>Arion</taxon>
    </lineage>
</organism>
<evidence type="ECO:0000313" key="11">
    <source>
        <dbReference type="EMBL" id="CEK59073.1"/>
    </source>
</evidence>
<dbReference type="InterPro" id="IPR006011">
    <property type="entry name" value="Syntaxin_N"/>
</dbReference>
<feature type="region of interest" description="Disordered" evidence="8">
    <location>
        <begin position="1"/>
        <end position="42"/>
    </location>
</feature>
<dbReference type="PANTHER" id="PTHR19957:SF307">
    <property type="entry name" value="PROTEIN SSO1-RELATED"/>
    <property type="match status" value="1"/>
</dbReference>
<dbReference type="Pfam" id="PF05739">
    <property type="entry name" value="SNARE"/>
    <property type="match status" value="1"/>
</dbReference>
<gene>
    <name evidence="11" type="primary">ORF35114</name>
</gene>
<dbReference type="InterPro" id="IPR010989">
    <property type="entry name" value="SNARE"/>
</dbReference>
<dbReference type="Pfam" id="PF00804">
    <property type="entry name" value="Syntaxin"/>
    <property type="match status" value="1"/>
</dbReference>
<dbReference type="GO" id="GO:0005886">
    <property type="term" value="C:plasma membrane"/>
    <property type="evidence" value="ECO:0007669"/>
    <property type="project" value="TreeGrafter"/>
</dbReference>
<dbReference type="Gene3D" id="1.20.5.110">
    <property type="match status" value="1"/>
</dbReference>
<feature type="compositionally biased region" description="Low complexity" evidence="8">
    <location>
        <begin position="25"/>
        <end position="42"/>
    </location>
</feature>
<evidence type="ECO:0000256" key="2">
    <source>
        <dbReference type="ARBA" id="ARBA00009063"/>
    </source>
</evidence>
<evidence type="ECO:0000256" key="4">
    <source>
        <dbReference type="ARBA" id="ARBA00022989"/>
    </source>
</evidence>
<feature type="coiled-coil region" evidence="7">
    <location>
        <begin position="192"/>
        <end position="219"/>
    </location>
</feature>
<dbReference type="CDD" id="cd15848">
    <property type="entry name" value="SNARE_syntaxin1-like"/>
    <property type="match status" value="1"/>
</dbReference>
<evidence type="ECO:0000256" key="7">
    <source>
        <dbReference type="SAM" id="Coils"/>
    </source>
</evidence>
<dbReference type="AlphaFoldDB" id="A0A0B6YS67"/>
<protein>
    <recommendedName>
        <fullName evidence="10">t-SNARE coiled-coil homology domain-containing protein</fullName>
    </recommendedName>
</protein>
<comment type="subcellular location">
    <subcellularLocation>
        <location evidence="1">Membrane</location>
        <topology evidence="1">Single-pass type IV membrane protein</topology>
    </subcellularLocation>
</comment>
<feature type="domain" description="T-SNARE coiled-coil homology" evidence="10">
    <location>
        <begin position="206"/>
        <end position="268"/>
    </location>
</feature>
<dbReference type="GO" id="GO:0012505">
    <property type="term" value="C:endomembrane system"/>
    <property type="evidence" value="ECO:0007669"/>
    <property type="project" value="TreeGrafter"/>
</dbReference>
<evidence type="ECO:0000259" key="10">
    <source>
        <dbReference type="PROSITE" id="PS50192"/>
    </source>
</evidence>
<evidence type="ECO:0000256" key="6">
    <source>
        <dbReference type="RuleBase" id="RU003858"/>
    </source>
</evidence>
<reference evidence="11" key="1">
    <citation type="submission" date="2014-12" db="EMBL/GenBank/DDBJ databases">
        <title>Insight into the proteome of Arion vulgaris.</title>
        <authorList>
            <person name="Aradska J."/>
            <person name="Bulat T."/>
            <person name="Smidak R."/>
            <person name="Sarate P."/>
            <person name="Gangsoo J."/>
            <person name="Sialana F."/>
            <person name="Bilban M."/>
            <person name="Lubec G."/>
        </authorList>
    </citation>
    <scope>NUCLEOTIDE SEQUENCE</scope>
    <source>
        <tissue evidence="11">Skin</tissue>
    </source>
</reference>
<dbReference type="PROSITE" id="PS00914">
    <property type="entry name" value="SYNTAXIN"/>
    <property type="match status" value="1"/>
</dbReference>
<name>A0A0B6YS67_9EUPU</name>
<keyword evidence="4 9" id="KW-1133">Transmembrane helix</keyword>
<keyword evidence="3 9" id="KW-0812">Transmembrane</keyword>
<evidence type="ECO:0000256" key="8">
    <source>
        <dbReference type="SAM" id="MobiDB-lite"/>
    </source>
</evidence>
<accession>A0A0B6YS67</accession>
<dbReference type="GO" id="GO:0006886">
    <property type="term" value="P:intracellular protein transport"/>
    <property type="evidence" value="ECO:0007669"/>
    <property type="project" value="InterPro"/>
</dbReference>
<dbReference type="InterPro" id="IPR000727">
    <property type="entry name" value="T_SNARE_dom"/>
</dbReference>
<dbReference type="SUPFAM" id="SSF47661">
    <property type="entry name" value="t-snare proteins"/>
    <property type="match status" value="1"/>
</dbReference>
<keyword evidence="5 9" id="KW-0472">Membrane</keyword>
<dbReference type="GO" id="GO:0006887">
    <property type="term" value="P:exocytosis"/>
    <property type="evidence" value="ECO:0007669"/>
    <property type="project" value="TreeGrafter"/>
</dbReference>
<dbReference type="GO" id="GO:0006906">
    <property type="term" value="P:vesicle fusion"/>
    <property type="evidence" value="ECO:0007669"/>
    <property type="project" value="TreeGrafter"/>
</dbReference>
<comment type="similarity">
    <text evidence="2 6">Belongs to the syntaxin family.</text>
</comment>
<feature type="transmembrane region" description="Helical" evidence="9">
    <location>
        <begin position="280"/>
        <end position="301"/>
    </location>
</feature>
<evidence type="ECO:0000256" key="1">
    <source>
        <dbReference type="ARBA" id="ARBA00004211"/>
    </source>
</evidence>
<dbReference type="GO" id="GO:0005484">
    <property type="term" value="F:SNAP receptor activity"/>
    <property type="evidence" value="ECO:0007669"/>
    <property type="project" value="InterPro"/>
</dbReference>
<evidence type="ECO:0000256" key="5">
    <source>
        <dbReference type="ARBA" id="ARBA00023136"/>
    </source>
</evidence>
<dbReference type="PROSITE" id="PS50192">
    <property type="entry name" value="T_SNARE"/>
    <property type="match status" value="1"/>
</dbReference>
<proteinExistence type="inferred from homology"/>
<dbReference type="InterPro" id="IPR006012">
    <property type="entry name" value="Syntaxin/epimorphin_CS"/>
</dbReference>
<sequence>MPAKDRFNEFQQQMELVDKEESKPGNQNRTNGNENNNNMDGDNSVQVFLIDASKIGVELNNMKADIGKVKKLQQNILSTPFVDKKDVANYEHLGELVRNNAAKIGDSLKKLEKKFGADEVNYSSAFLRVRTQQLNSLTVELNLLTNEFFKVQAEYMDKMKANLRRQLSARGDSADDEKISTILDQDSYLVFTDNYIGNVNDAEQTLRDLEDRKKDILALEKSVTDVNLLFKDLNLLVSSQGETLNKIESSVDNTVVHVESATMQLTKAKKYQSRARRKKCCIIIIILIVLAVIGIILAIVFGTK</sequence>
<dbReference type="GO" id="GO:0031201">
    <property type="term" value="C:SNARE complex"/>
    <property type="evidence" value="ECO:0007669"/>
    <property type="project" value="TreeGrafter"/>
</dbReference>
<dbReference type="SMART" id="SM00503">
    <property type="entry name" value="SynN"/>
    <property type="match status" value="1"/>
</dbReference>
<dbReference type="GO" id="GO:0000149">
    <property type="term" value="F:SNARE binding"/>
    <property type="evidence" value="ECO:0007669"/>
    <property type="project" value="TreeGrafter"/>
</dbReference>